<organism evidence="2">
    <name type="scientific">Jonesiaceae bacterium BS-20</name>
    <dbReference type="NCBI Taxonomy" id="3120821"/>
    <lineage>
        <taxon>Bacteria</taxon>
        <taxon>Bacillati</taxon>
        <taxon>Actinomycetota</taxon>
        <taxon>Actinomycetes</taxon>
        <taxon>Micrococcales</taxon>
        <taxon>Jonesiaceae</taxon>
    </lineage>
</organism>
<gene>
    <name evidence="2" type="ORF">V5R04_03680</name>
</gene>
<feature type="domain" description="Bacterial bifunctional deaminase-reductase C-terminal" evidence="1">
    <location>
        <begin position="11"/>
        <end position="63"/>
    </location>
</feature>
<evidence type="ECO:0000259" key="1">
    <source>
        <dbReference type="Pfam" id="PF01872"/>
    </source>
</evidence>
<accession>A0AAU7DYK3</accession>
<dbReference type="InterPro" id="IPR024072">
    <property type="entry name" value="DHFR-like_dom_sf"/>
</dbReference>
<evidence type="ECO:0000313" key="2">
    <source>
        <dbReference type="EMBL" id="XBH22341.1"/>
    </source>
</evidence>
<dbReference type="InterPro" id="IPR002734">
    <property type="entry name" value="RibDG_C"/>
</dbReference>
<protein>
    <submittedName>
        <fullName evidence="2">Dihydrofolate reductase family protein</fullName>
    </submittedName>
</protein>
<dbReference type="SUPFAM" id="SSF53597">
    <property type="entry name" value="Dihydrofolate reductase-like"/>
    <property type="match status" value="1"/>
</dbReference>
<dbReference type="Gene3D" id="3.40.430.10">
    <property type="entry name" value="Dihydrofolate Reductase, subunit A"/>
    <property type="match status" value="1"/>
</dbReference>
<dbReference type="Pfam" id="PF01872">
    <property type="entry name" value="RibD_C"/>
    <property type="match status" value="1"/>
</dbReference>
<dbReference type="GO" id="GO:0009231">
    <property type="term" value="P:riboflavin biosynthetic process"/>
    <property type="evidence" value="ECO:0007669"/>
    <property type="project" value="InterPro"/>
</dbReference>
<dbReference type="EMBL" id="CP146203">
    <property type="protein sequence ID" value="XBH22341.1"/>
    <property type="molecule type" value="Genomic_DNA"/>
</dbReference>
<proteinExistence type="predicted"/>
<dbReference type="AlphaFoldDB" id="A0AAU7DYK3"/>
<sequence length="120" mass="12994">MGPVAEVHKQALAAGQGKDIWIMGGADLAGQFADAQLLENVWVQYAPVTLGAGEPLLPRNLQLDLIELAHNRDFACTHFKVRHAPEPSTSSGTLDTSCWIMPQTGASKPKLVRKCSLFEI</sequence>
<name>A0AAU7DYK3_9MICO</name>
<reference evidence="2" key="1">
    <citation type="submission" date="2024-02" db="EMBL/GenBank/DDBJ databases">
        <title>Tomenella chthoni gen. nov. sp. nov., a member of the family Jonesiaceae isolated from bat guano.</title>
        <authorList>
            <person name="Miller S.L."/>
            <person name="King J."/>
            <person name="Sankaranarayanan K."/>
            <person name="Lawson P.A."/>
        </authorList>
    </citation>
    <scope>NUCLEOTIDE SEQUENCE</scope>
    <source>
        <strain evidence="2">BS-20</strain>
    </source>
</reference>
<dbReference type="GO" id="GO:0008703">
    <property type="term" value="F:5-amino-6-(5-phosphoribosylamino)uracil reductase activity"/>
    <property type="evidence" value="ECO:0007669"/>
    <property type="project" value="InterPro"/>
</dbReference>